<proteinExistence type="predicted"/>
<gene>
    <name evidence="1" type="ORF">C4900_12920</name>
</gene>
<evidence type="ECO:0000313" key="2">
    <source>
        <dbReference type="Proteomes" id="UP000253250"/>
    </source>
</evidence>
<dbReference type="EMBL" id="PSYR01000002">
    <property type="protein sequence ID" value="RCN56672.1"/>
    <property type="molecule type" value="Genomic_DNA"/>
</dbReference>
<name>A0A1C2G4J1_9GAMM</name>
<dbReference type="AlphaFoldDB" id="A0A1C2G4J1"/>
<accession>A0A1C2G4J1</accession>
<evidence type="ECO:0000313" key="1">
    <source>
        <dbReference type="EMBL" id="RCN56672.1"/>
    </source>
</evidence>
<dbReference type="PROSITE" id="PS51257">
    <property type="entry name" value="PROKAR_LIPOPROTEIN"/>
    <property type="match status" value="1"/>
</dbReference>
<dbReference type="STRING" id="163359.A9R16_06860"/>
<comment type="caution">
    <text evidence="1">The sequence shown here is derived from an EMBL/GenBank/DDBJ whole genome shotgun (WGS) entry which is preliminary data.</text>
</comment>
<dbReference type="Proteomes" id="UP000253250">
    <property type="component" value="Unassembled WGS sequence"/>
</dbReference>
<protein>
    <submittedName>
        <fullName evidence="1">Uncharacterized protein</fullName>
    </submittedName>
</protein>
<keyword evidence="2" id="KW-1185">Reference proteome</keyword>
<reference evidence="1 2" key="1">
    <citation type="submission" date="2018-02" db="EMBL/GenBank/DDBJ databases">
        <title>Insights into the biology of acidophilic members of the Acidiferrobacteraceae family derived from comparative genomic analyses.</title>
        <authorList>
            <person name="Issotta F."/>
            <person name="Thyssen C."/>
            <person name="Mena C."/>
            <person name="Moya A."/>
            <person name="Bellenberg S."/>
            <person name="Sproer C."/>
            <person name="Covarrubias P.C."/>
            <person name="Sand W."/>
            <person name="Quatrini R."/>
            <person name="Vera M."/>
        </authorList>
    </citation>
    <scope>NUCLEOTIDE SEQUENCE [LARGE SCALE GENOMIC DNA]</scope>
    <source>
        <strain evidence="2">m-1</strain>
    </source>
</reference>
<sequence>MSCRRWLAPLLASSLACATAHAGNIGNVGALSQAQFQNLTGDLGAALSYKDMMPAAPLGITGFDIGLTAMDTRVGQGGALHAATGSGSDNLFVPSLQAQKGLPLGFDVGLTYGRVPGSNVRVIGGDVSYALIGGGLLAPALTVRGTYTRMTGVSEMGLNTRSVELCLSKGFVFITPYIGVGRVRTVGTPHTGTLSAVTVDETKEYVGADINMGLLNLDLEVDRMGGSTSYGANVGWRL</sequence>
<dbReference type="OrthoDB" id="5801242at2"/>
<dbReference type="RefSeq" id="WP_065968794.1">
    <property type="nucleotide sequence ID" value="NZ_CP080624.1"/>
</dbReference>
<organism evidence="1 2">
    <name type="scientific">Acidiferrobacter thiooxydans</name>
    <dbReference type="NCBI Taxonomy" id="163359"/>
    <lineage>
        <taxon>Bacteria</taxon>
        <taxon>Pseudomonadati</taxon>
        <taxon>Pseudomonadota</taxon>
        <taxon>Gammaproteobacteria</taxon>
        <taxon>Acidiferrobacterales</taxon>
        <taxon>Acidiferrobacteraceae</taxon>
        <taxon>Acidiferrobacter</taxon>
    </lineage>
</organism>